<keyword evidence="7" id="KW-0548">Nucleotidyltransferase</keyword>
<dbReference type="PRINTS" id="PR00914">
    <property type="entry name" value="LVIRUSRNAPOL"/>
</dbReference>
<sequence length="1040" mass="116274">MAFSVAGLTERSVLRNSLVIGLVLLVSTWNQWKESPNAGRLWLAIPLLLVCNWIVWKVSIVAQRHLLGVTTEVRRPRDMATIQSPPRFDPLHGFVASALYQGAIIEVVMDVCTAFSSSPKLDQGLTPEMAMPNSPTNRVAPNSEPDSLVTLYRDGAVIGFGARIKTPRGEDLLLTAYHVWELEPEHMAKRGKCIPLRKCRLVYKSTSEMLDFAMVEVPSSYWTSVGVKSARLKKSGARTVVRAFGGQSSQDLFSTSGVATYGKTPLELVHTATTFPGWSGTPLYSKGNVVGLHFGSEKAKLKNRACNIAGLFEILPRNVEVESSVMADDSSQQELEHAEWVERMKQGVPYEQYEINDEDYMVGYKDYHRLAHFDAERRLNDPSYRSWADRADSDDESLGSIYETPIEVETSREVDEFHECEEPENPSSPPTSAERVRTPVPEVRVDVMMEESRVRPLLARKSSPAPKVLTESSARAASPRLDIGRVEKSTASQRVQKETNVPLNLPAGGLLEGMSALSQLAGLGGYSWVEGDCINNGGMRFLQVGRSDCWFRETSRKAISPDIRAAAETFPELASLGWPDRGSSAERRSLLFQAGRFERVEAPKGLQEACSRLASRYPKTKPRACFRVEPWQYADVRDEVSKVAFSQEINRKASPGVPLSMIAQSNGQVLDWASDLVVQAVVERLHVLAAVDPRRHGWGPEELVQRGLCDPVRLFVKQEPHTQQKIDQGRFRLISSVSLVDQLVERMLFGPQNSMEIATWFKVPSKPGMGLATEAQVSLLWADLKSKHSSHPAAEADISGFDWSVQDWELWADLSMRIELGDFPSLLRKAAISRFYCFMNSVFQFSSGEMIAQLEPGLMKSGSYCTSSTNSRIRCLMAELIGSPWCIAMGDDSVEGWTPGAKEAYSALGHTCKEYYPCGVNQDGSLAEVNFCSHRFTSRGSELTTWAKTLFRFLSSPDSDFEDLWVELESSRMWPSISRYLRRIGRVSDKDGEENSTDPREEPPVEPNWIEIPVSPPCEIGRETSWQWEHDRSLSRWLFG</sequence>
<proteinExistence type="predicted"/>
<dbReference type="Gene3D" id="2.40.10.10">
    <property type="entry name" value="Trypsin-like serine proteases"/>
    <property type="match status" value="2"/>
</dbReference>
<dbReference type="SUPFAM" id="SSF50494">
    <property type="entry name" value="Trypsin-like serine proteases"/>
    <property type="match status" value="1"/>
</dbReference>
<name>A0A8T9JBY6_9VIRU</name>
<keyword evidence="6" id="KW-0812">Transmembrane</keyword>
<evidence type="ECO:0000256" key="15">
    <source>
        <dbReference type="ARBA" id="ARBA00023136"/>
    </source>
</evidence>
<evidence type="ECO:0000313" key="21">
    <source>
        <dbReference type="EMBL" id="UOF93179.1"/>
    </source>
</evidence>
<dbReference type="InterPro" id="IPR009003">
    <property type="entry name" value="Peptidase_S1_PA"/>
</dbReference>
<evidence type="ECO:0000256" key="6">
    <source>
        <dbReference type="ARBA" id="ARBA00022692"/>
    </source>
</evidence>
<evidence type="ECO:0000256" key="1">
    <source>
        <dbReference type="ARBA" id="ARBA00004301"/>
    </source>
</evidence>
<dbReference type="EMBL" id="OM323988">
    <property type="protein sequence ID" value="UOF93179.1"/>
    <property type="molecule type" value="Genomic_RNA"/>
</dbReference>
<evidence type="ECO:0000256" key="5">
    <source>
        <dbReference type="ARBA" id="ARBA00022679"/>
    </source>
</evidence>
<dbReference type="Pfam" id="PF02123">
    <property type="entry name" value="RdRP_4"/>
    <property type="match status" value="1"/>
</dbReference>
<dbReference type="GO" id="GO:0003723">
    <property type="term" value="F:RNA binding"/>
    <property type="evidence" value="ECO:0007669"/>
    <property type="project" value="InterPro"/>
</dbReference>
<evidence type="ECO:0000259" key="19">
    <source>
        <dbReference type="PROSITE" id="PS50507"/>
    </source>
</evidence>
<keyword evidence="15" id="KW-0472">Membrane</keyword>
<dbReference type="GO" id="GO:0000166">
    <property type="term" value="F:nucleotide binding"/>
    <property type="evidence" value="ECO:0007669"/>
    <property type="project" value="UniProtKB-KW"/>
</dbReference>
<dbReference type="InterPro" id="IPR000382">
    <property type="entry name" value="Peptidase_S39B_luteovirus"/>
</dbReference>
<dbReference type="InterPro" id="IPR043504">
    <property type="entry name" value="Peptidase_S1_PA_chymotrypsin"/>
</dbReference>
<keyword evidence="10" id="KW-0378">Hydrolase</keyword>
<dbReference type="GO" id="GO:0006351">
    <property type="term" value="P:DNA-templated transcription"/>
    <property type="evidence" value="ECO:0007669"/>
    <property type="project" value="InterPro"/>
</dbReference>
<feature type="domain" description="RdRp catalytic" evidence="19">
    <location>
        <begin position="791"/>
        <end position="905"/>
    </location>
</feature>
<dbReference type="PROSITE" id="PS50507">
    <property type="entry name" value="RDRP_SSRNA_POS"/>
    <property type="match status" value="1"/>
</dbReference>
<protein>
    <submittedName>
        <fullName evidence="21">Polyprotein P2ab</fullName>
    </submittedName>
</protein>
<evidence type="ECO:0000256" key="12">
    <source>
        <dbReference type="ARBA" id="ARBA00022870"/>
    </source>
</evidence>
<evidence type="ECO:0000256" key="7">
    <source>
        <dbReference type="ARBA" id="ARBA00022695"/>
    </source>
</evidence>
<feature type="region of interest" description="Disordered" evidence="18">
    <location>
        <begin position="989"/>
        <end position="1013"/>
    </location>
</feature>
<dbReference type="GO" id="GO:0003968">
    <property type="term" value="F:RNA-directed RNA polymerase activity"/>
    <property type="evidence" value="ECO:0007669"/>
    <property type="project" value="UniProtKB-EC"/>
</dbReference>
<reference evidence="21" key="1">
    <citation type="submission" date="2022-01" db="EMBL/GenBank/DDBJ databases">
        <title>Plant Virus Collection isolate.</title>
        <authorList>
            <person name="Knierim D."/>
            <person name="Margaria P."/>
            <person name="Menzel W."/>
            <person name="Winter S."/>
        </authorList>
    </citation>
    <scope>NUCLEOTIDE SEQUENCE</scope>
    <source>
        <strain evidence="21">DSMZ PV-0728</strain>
    </source>
</reference>
<gene>
    <name evidence="21" type="primary">ORF2ab</name>
</gene>
<dbReference type="Pfam" id="PF02122">
    <property type="entry name" value="Peptidase_S39"/>
    <property type="match status" value="1"/>
</dbReference>
<evidence type="ECO:0000256" key="18">
    <source>
        <dbReference type="SAM" id="MobiDB-lite"/>
    </source>
</evidence>
<keyword evidence="14" id="KW-1133">Transmembrane helix</keyword>
<comment type="function">
    <text evidence="16">Covalently attached to the 5' extremity of the genomic and subgenomic RNAs. It may serve as a primer for the replicase.</text>
</comment>
<evidence type="ECO:0000256" key="8">
    <source>
        <dbReference type="ARBA" id="ARBA00022741"/>
    </source>
</evidence>
<keyword evidence="11" id="KW-0720">Serine protease</keyword>
<dbReference type="InterPro" id="IPR007094">
    <property type="entry name" value="RNA-dir_pol_PSvirus"/>
</dbReference>
<evidence type="ECO:0000256" key="13">
    <source>
        <dbReference type="ARBA" id="ARBA00022953"/>
    </source>
</evidence>
<keyword evidence="2" id="KW-0696">RNA-directed RNA polymerase</keyword>
<dbReference type="GO" id="GO:0016020">
    <property type="term" value="C:membrane"/>
    <property type="evidence" value="ECO:0007669"/>
    <property type="project" value="InterPro"/>
</dbReference>
<evidence type="ECO:0000256" key="16">
    <source>
        <dbReference type="ARBA" id="ARBA00029410"/>
    </source>
</evidence>
<evidence type="ECO:0000256" key="3">
    <source>
        <dbReference type="ARBA" id="ARBA00022520"/>
    </source>
</evidence>
<dbReference type="GO" id="GO:0004252">
    <property type="term" value="F:serine-type endopeptidase activity"/>
    <property type="evidence" value="ECO:0007669"/>
    <property type="project" value="InterPro"/>
</dbReference>
<keyword evidence="4" id="KW-0645">Protease</keyword>
<keyword evidence="5" id="KW-0808">Transferase</keyword>
<keyword evidence="9" id="KW-0688">Ribosomal frameshifting</keyword>
<dbReference type="GO" id="GO:0039694">
    <property type="term" value="P:viral RNA genome replication"/>
    <property type="evidence" value="ECO:0007669"/>
    <property type="project" value="InterPro"/>
</dbReference>
<evidence type="ECO:0000259" key="20">
    <source>
        <dbReference type="PROSITE" id="PS51868"/>
    </source>
</evidence>
<comment type="catalytic activity">
    <reaction evidence="17">
        <text>RNA(n) + a ribonucleoside 5'-triphosphate = RNA(n+1) + diphosphate</text>
        <dbReference type="Rhea" id="RHEA:21248"/>
        <dbReference type="Rhea" id="RHEA-COMP:14527"/>
        <dbReference type="Rhea" id="RHEA-COMP:17342"/>
        <dbReference type="ChEBI" id="CHEBI:33019"/>
        <dbReference type="ChEBI" id="CHEBI:61557"/>
        <dbReference type="ChEBI" id="CHEBI:140395"/>
        <dbReference type="EC" id="2.7.7.48"/>
    </reaction>
</comment>
<evidence type="ECO:0000256" key="11">
    <source>
        <dbReference type="ARBA" id="ARBA00022825"/>
    </source>
</evidence>
<evidence type="ECO:0000256" key="10">
    <source>
        <dbReference type="ARBA" id="ARBA00022801"/>
    </source>
</evidence>
<dbReference type="PROSITE" id="PS51868">
    <property type="entry name" value="PEPTIDASE_S39"/>
    <property type="match status" value="1"/>
</dbReference>
<feature type="domain" description="Peptidase S39" evidence="20">
    <location>
        <begin position="131"/>
        <end position="322"/>
    </location>
</feature>
<accession>A0A8T9JBY6</accession>
<evidence type="ECO:0000256" key="14">
    <source>
        <dbReference type="ARBA" id="ARBA00022989"/>
    </source>
</evidence>
<dbReference type="CDD" id="cd23180">
    <property type="entry name" value="ps-ssRNAv_Solemoviridae_RdRp"/>
    <property type="match status" value="1"/>
</dbReference>
<keyword evidence="13" id="KW-0693">Viral RNA replication</keyword>
<evidence type="ECO:0000256" key="17">
    <source>
        <dbReference type="ARBA" id="ARBA00048744"/>
    </source>
</evidence>
<organism evidence="21">
    <name type="scientific">Cynosurus mottle virus</name>
    <dbReference type="NCBI Taxonomy" id="2931826"/>
    <lineage>
        <taxon>Viruses</taxon>
        <taxon>Riboviria</taxon>
        <taxon>Orthornavirae</taxon>
        <taxon>Pisuviricota</taxon>
        <taxon>Pisoniviricetes</taxon>
        <taxon>Sobelivirales</taxon>
        <taxon>Solemoviridae</taxon>
        <taxon>Sobemovirus</taxon>
        <taxon>Sobemovirus CNMOV</taxon>
    </lineage>
</organism>
<evidence type="ECO:0000256" key="2">
    <source>
        <dbReference type="ARBA" id="ARBA00022484"/>
    </source>
</evidence>
<keyword evidence="3" id="KW-0191">Covalent protein-RNA linkage</keyword>
<dbReference type="InterPro" id="IPR043502">
    <property type="entry name" value="DNA/RNA_pol_sf"/>
</dbReference>
<dbReference type="SUPFAM" id="SSF56672">
    <property type="entry name" value="DNA/RNA polymerases"/>
    <property type="match status" value="1"/>
</dbReference>
<feature type="region of interest" description="Disordered" evidence="18">
    <location>
        <begin position="417"/>
        <end position="437"/>
    </location>
</feature>
<feature type="region of interest" description="Disordered" evidence="18">
    <location>
        <begin position="125"/>
        <end position="144"/>
    </location>
</feature>
<keyword evidence="12" id="KW-1043">Host membrane</keyword>
<evidence type="ECO:0000256" key="4">
    <source>
        <dbReference type="ARBA" id="ARBA00022670"/>
    </source>
</evidence>
<comment type="subcellular location">
    <subcellularLocation>
        <location evidence="1">Host membrane</location>
        <topology evidence="1">Multi-pass membrane protein</topology>
    </subcellularLocation>
</comment>
<evidence type="ECO:0000256" key="9">
    <source>
        <dbReference type="ARBA" id="ARBA00022758"/>
    </source>
</evidence>
<keyword evidence="8" id="KW-0547">Nucleotide-binding</keyword>
<dbReference type="InterPro" id="IPR001795">
    <property type="entry name" value="RNA-dir_pol_luteovirus"/>
</dbReference>